<dbReference type="InterPro" id="IPR012132">
    <property type="entry name" value="GMC_OxRdtase"/>
</dbReference>
<feature type="chain" id="PRO_5004834193" description="Glucose-methanol-choline oxidoreductase N-terminal domain-containing protein" evidence="5">
    <location>
        <begin position="26"/>
        <end position="656"/>
    </location>
</feature>
<dbReference type="OMA" id="PVPNCKH"/>
<dbReference type="AlphaFoldDB" id="W3X4Q3"/>
<evidence type="ECO:0000256" key="5">
    <source>
        <dbReference type="SAM" id="SignalP"/>
    </source>
</evidence>
<comment type="similarity">
    <text evidence="1">Belongs to the GMC oxidoreductase family.</text>
</comment>
<dbReference type="InterPro" id="IPR036188">
    <property type="entry name" value="FAD/NAD-bd_sf"/>
</dbReference>
<keyword evidence="4" id="KW-0285">Flavoprotein</keyword>
<evidence type="ECO:0000256" key="1">
    <source>
        <dbReference type="ARBA" id="ARBA00010790"/>
    </source>
</evidence>
<evidence type="ECO:0000313" key="8">
    <source>
        <dbReference type="Proteomes" id="UP000030651"/>
    </source>
</evidence>
<evidence type="ECO:0000256" key="3">
    <source>
        <dbReference type="PIRSR" id="PIRSR000137-1"/>
    </source>
</evidence>
<dbReference type="PANTHER" id="PTHR11552">
    <property type="entry name" value="GLUCOSE-METHANOL-CHOLINE GMC OXIDOREDUCTASE"/>
    <property type="match status" value="1"/>
</dbReference>
<dbReference type="GeneID" id="19272698"/>
<dbReference type="HOGENOM" id="CLU_002865_6_3_1"/>
<accession>W3X4Q3</accession>
<dbReference type="GO" id="GO:0044550">
    <property type="term" value="P:secondary metabolite biosynthetic process"/>
    <property type="evidence" value="ECO:0007669"/>
    <property type="project" value="TreeGrafter"/>
</dbReference>
<keyword evidence="5" id="KW-0732">Signal</keyword>
<dbReference type="PANTHER" id="PTHR11552:SF138">
    <property type="entry name" value="DEHYDROGENASE PKFF-RELATED"/>
    <property type="match status" value="1"/>
</dbReference>
<keyword evidence="8" id="KW-1185">Reference proteome</keyword>
<organism evidence="7 8">
    <name type="scientific">Pestalotiopsis fici (strain W106-1 / CGMCC3.15140)</name>
    <dbReference type="NCBI Taxonomy" id="1229662"/>
    <lineage>
        <taxon>Eukaryota</taxon>
        <taxon>Fungi</taxon>
        <taxon>Dikarya</taxon>
        <taxon>Ascomycota</taxon>
        <taxon>Pezizomycotina</taxon>
        <taxon>Sordariomycetes</taxon>
        <taxon>Xylariomycetidae</taxon>
        <taxon>Amphisphaeriales</taxon>
        <taxon>Sporocadaceae</taxon>
        <taxon>Pestalotiopsis</taxon>
    </lineage>
</organism>
<dbReference type="GO" id="GO:0050660">
    <property type="term" value="F:flavin adenine dinucleotide binding"/>
    <property type="evidence" value="ECO:0007669"/>
    <property type="project" value="InterPro"/>
</dbReference>
<evidence type="ECO:0000256" key="2">
    <source>
        <dbReference type="ARBA" id="ARBA00023180"/>
    </source>
</evidence>
<feature type="binding site" evidence="4">
    <location>
        <begin position="592"/>
        <end position="593"/>
    </location>
    <ligand>
        <name>FAD</name>
        <dbReference type="ChEBI" id="CHEBI:57692"/>
    </ligand>
</feature>
<dbReference type="SUPFAM" id="SSF54373">
    <property type="entry name" value="FAD-linked reductases, C-terminal domain"/>
    <property type="match status" value="1"/>
</dbReference>
<dbReference type="eggNOG" id="KOG1238">
    <property type="taxonomic scope" value="Eukaryota"/>
</dbReference>
<dbReference type="RefSeq" id="XP_007834457.1">
    <property type="nucleotide sequence ID" value="XM_007836266.1"/>
</dbReference>
<sequence length="656" mass="70434">MRVQSPALSLASSAILLGSLPTSNALDVPILSDLGDLLSGIGVSITNPILSAVQAVLNGDGIVQGVLGAVEGALGMEATYDYVVVGGGTAGNAIGYRLAEAGYSVAIVEAGLYYEIAKPVLGSTPGGDIIGIGSSILDSIPTVDWEFLTEPQAGANNREVHYARGKCLGGSSALNFMIHHRGSKGSYDMWADEVGDDSYQFDSFLPYFEKSVNFTPPDTTKRRANASTQYDPNAFATPGGPVQIGYTNWVSDWATWLEKGMQAIGMNRTIGFSSGSLLGYHYSQSTIRASDQTRSSSAEYIYTAVNEGLDNLKVYTQTLARKVLFDGNNTATGVQVTSLGVTYNINAAKEVILSAGSFQSPQLLMVSGIGPRDTLEEYDIDVIVDAPGVGQNMWDHIMFGPAYQVNFDTLDRVLHDPVVLAETLAEYVADGTGALSSNVVEFIGWEKLPEKYRETWSAETQEALAQFPDDWPEVEHISGNGYIGNFRFPALQQPLDGKQYATILGAMVAPVSRGNVTIKSSSTTDLPLVNPNWLSAKADQEVAISWWRRMREVWNTDAVQEIVIGDEYWPGTDTDTDEEILAVIQDALMTVWHAAGTCKMGKAGDETAVIDNEAKVFGVQSLRVVDASSFPILPPGHPTSTIYALAEKIADGIINA</sequence>
<evidence type="ECO:0000256" key="4">
    <source>
        <dbReference type="PIRSR" id="PIRSR000137-2"/>
    </source>
</evidence>
<dbReference type="EMBL" id="KI912113">
    <property type="protein sequence ID" value="ETS80156.1"/>
    <property type="molecule type" value="Genomic_DNA"/>
</dbReference>
<dbReference type="GO" id="GO:0016614">
    <property type="term" value="F:oxidoreductase activity, acting on CH-OH group of donors"/>
    <property type="evidence" value="ECO:0007669"/>
    <property type="project" value="InterPro"/>
</dbReference>
<name>W3X4Q3_PESFW</name>
<dbReference type="InterPro" id="IPR007867">
    <property type="entry name" value="GMC_OxRtase_C"/>
</dbReference>
<dbReference type="Pfam" id="PF00732">
    <property type="entry name" value="GMC_oxred_N"/>
    <property type="match status" value="1"/>
</dbReference>
<dbReference type="PROSITE" id="PS00624">
    <property type="entry name" value="GMC_OXRED_2"/>
    <property type="match status" value="1"/>
</dbReference>
<feature type="signal peptide" evidence="5">
    <location>
        <begin position="1"/>
        <end position="25"/>
    </location>
</feature>
<dbReference type="OrthoDB" id="269227at2759"/>
<reference evidence="8" key="1">
    <citation type="journal article" date="2015" name="BMC Genomics">
        <title>Genomic and transcriptomic analysis of the endophytic fungus Pestalotiopsis fici reveals its lifestyle and high potential for synthesis of natural products.</title>
        <authorList>
            <person name="Wang X."/>
            <person name="Zhang X."/>
            <person name="Liu L."/>
            <person name="Xiang M."/>
            <person name="Wang W."/>
            <person name="Sun X."/>
            <person name="Che Y."/>
            <person name="Guo L."/>
            <person name="Liu G."/>
            <person name="Guo L."/>
            <person name="Wang C."/>
            <person name="Yin W.B."/>
            <person name="Stadler M."/>
            <person name="Zhang X."/>
            <person name="Liu X."/>
        </authorList>
    </citation>
    <scope>NUCLEOTIDE SEQUENCE [LARGE SCALE GENOMIC DNA]</scope>
    <source>
        <strain evidence="8">W106-1 / CGMCC3.15140</strain>
    </source>
</reference>
<dbReference type="SUPFAM" id="SSF51905">
    <property type="entry name" value="FAD/NAD(P)-binding domain"/>
    <property type="match status" value="1"/>
</dbReference>
<feature type="domain" description="Glucose-methanol-choline oxidoreductase N-terminal" evidence="6">
    <location>
        <begin position="356"/>
        <end position="370"/>
    </location>
</feature>
<protein>
    <recommendedName>
        <fullName evidence="6">Glucose-methanol-choline oxidoreductase N-terminal domain-containing protein</fullName>
    </recommendedName>
</protein>
<feature type="active site" description="Proton acceptor" evidence="3">
    <location>
        <position position="637"/>
    </location>
</feature>
<dbReference type="Gene3D" id="3.30.560.10">
    <property type="entry name" value="Glucose Oxidase, domain 3"/>
    <property type="match status" value="1"/>
</dbReference>
<comment type="cofactor">
    <cofactor evidence="4">
        <name>FAD</name>
        <dbReference type="ChEBI" id="CHEBI:57692"/>
    </cofactor>
</comment>
<dbReference type="InterPro" id="IPR000172">
    <property type="entry name" value="GMC_OxRdtase_N"/>
</dbReference>
<keyword evidence="4" id="KW-0274">FAD</keyword>
<gene>
    <name evidence="7" type="ORF">PFICI_07685</name>
</gene>
<evidence type="ECO:0000313" key="7">
    <source>
        <dbReference type="EMBL" id="ETS80156.1"/>
    </source>
</evidence>
<dbReference type="Proteomes" id="UP000030651">
    <property type="component" value="Unassembled WGS sequence"/>
</dbReference>
<dbReference type="Pfam" id="PF05199">
    <property type="entry name" value="GMC_oxred_C"/>
    <property type="match status" value="1"/>
</dbReference>
<feature type="active site" description="Proton donor" evidence="3">
    <location>
        <position position="593"/>
    </location>
</feature>
<dbReference type="Gene3D" id="3.50.50.60">
    <property type="entry name" value="FAD/NAD(P)-binding domain"/>
    <property type="match status" value="1"/>
</dbReference>
<dbReference type="STRING" id="1229662.W3X4Q3"/>
<keyword evidence="2" id="KW-0325">Glycoprotein</keyword>
<dbReference type="InParanoid" id="W3X4Q3"/>
<proteinExistence type="inferred from homology"/>
<dbReference type="PIRSF" id="PIRSF000137">
    <property type="entry name" value="Alcohol_oxidase"/>
    <property type="match status" value="1"/>
</dbReference>
<evidence type="ECO:0000259" key="6">
    <source>
        <dbReference type="PROSITE" id="PS00624"/>
    </source>
</evidence>
<dbReference type="KEGG" id="pfy:PFICI_07685"/>